<name>A0ABU0DYN9_9FIRM</name>
<keyword evidence="1" id="KW-0812">Transmembrane</keyword>
<evidence type="ECO:0008006" key="4">
    <source>
        <dbReference type="Google" id="ProtNLM"/>
    </source>
</evidence>
<organism evidence="2 3">
    <name type="scientific">Breznakia pachnodae</name>
    <dbReference type="NCBI Taxonomy" id="265178"/>
    <lineage>
        <taxon>Bacteria</taxon>
        <taxon>Bacillati</taxon>
        <taxon>Bacillota</taxon>
        <taxon>Erysipelotrichia</taxon>
        <taxon>Erysipelotrichales</taxon>
        <taxon>Erysipelotrichaceae</taxon>
        <taxon>Breznakia</taxon>
    </lineage>
</organism>
<keyword evidence="1" id="KW-1133">Transmembrane helix</keyword>
<feature type="transmembrane region" description="Helical" evidence="1">
    <location>
        <begin position="50"/>
        <end position="79"/>
    </location>
</feature>
<dbReference type="EMBL" id="JAUSUR010000001">
    <property type="protein sequence ID" value="MDQ0359655.1"/>
    <property type="molecule type" value="Genomic_DNA"/>
</dbReference>
<dbReference type="Proteomes" id="UP001230220">
    <property type="component" value="Unassembled WGS sequence"/>
</dbReference>
<dbReference type="Pfam" id="PF16316">
    <property type="entry name" value="DUF4956"/>
    <property type="match status" value="1"/>
</dbReference>
<dbReference type="RefSeq" id="WP_307404951.1">
    <property type="nucleotide sequence ID" value="NZ_JAUSUR010000001.1"/>
</dbReference>
<feature type="transmembrane region" description="Helical" evidence="1">
    <location>
        <begin position="20"/>
        <end position="38"/>
    </location>
</feature>
<accession>A0ABU0DYN9</accession>
<protein>
    <recommendedName>
        <fullName evidence="4">DUF4956 domain-containing protein</fullName>
    </recommendedName>
</protein>
<keyword evidence="3" id="KW-1185">Reference proteome</keyword>
<keyword evidence="1" id="KW-0472">Membrane</keyword>
<dbReference type="InterPro" id="IPR032531">
    <property type="entry name" value="DUF4956"/>
</dbReference>
<comment type="caution">
    <text evidence="2">The sequence shown here is derived from an EMBL/GenBank/DDBJ whole genome shotgun (WGS) entry which is preliminary data.</text>
</comment>
<evidence type="ECO:0000313" key="3">
    <source>
        <dbReference type="Proteomes" id="UP001230220"/>
    </source>
</evidence>
<feature type="transmembrane region" description="Helical" evidence="1">
    <location>
        <begin position="99"/>
        <end position="132"/>
    </location>
</feature>
<reference evidence="2 3" key="1">
    <citation type="submission" date="2023-07" db="EMBL/GenBank/DDBJ databases">
        <title>Genomic Encyclopedia of Type Strains, Phase IV (KMG-IV): sequencing the most valuable type-strain genomes for metagenomic binning, comparative biology and taxonomic classification.</title>
        <authorList>
            <person name="Goeker M."/>
        </authorList>
    </citation>
    <scope>NUCLEOTIDE SEQUENCE [LARGE SCALE GENOMIC DNA]</scope>
    <source>
        <strain evidence="2 3">DSM 16784</strain>
    </source>
</reference>
<proteinExistence type="predicted"/>
<evidence type="ECO:0000313" key="2">
    <source>
        <dbReference type="EMBL" id="MDQ0359655.1"/>
    </source>
</evidence>
<evidence type="ECO:0000256" key="1">
    <source>
        <dbReference type="SAM" id="Phobius"/>
    </source>
</evidence>
<gene>
    <name evidence="2" type="ORF">J2S15_000386</name>
</gene>
<sequence>MLDTILNLNINDTTLSVSTVLMLIGIAFILGFMISLTYMKTSKNYHSENFAVTLMLLPVLMSTIILLIGNNVAGAFSLAGIFSVIRFRSAPGSSKDIVYILFCVGSGLACGIQIPIYGVMFTIIVCTAVIILDKVDYGKRNSKNMQLTILVPEDLNNEHVFDDVLKRYTRQFRLSRMRTKDFGSVYELTFQLTILNNSEKHEMIDELRCRNGNLNISLSMLEYSDEF</sequence>